<proteinExistence type="predicted"/>
<dbReference type="Bgee" id="ENSMGAG00000002504">
    <property type="expression patterns" value="Expressed in bursa of Fabricius and 9 other cell types or tissues"/>
</dbReference>
<dbReference type="GO" id="GO:0042113">
    <property type="term" value="P:B cell activation"/>
    <property type="evidence" value="ECO:0007669"/>
    <property type="project" value="InterPro"/>
</dbReference>
<protein>
    <submittedName>
        <fullName evidence="2">Linker for activation of T cells family member 2</fullName>
    </submittedName>
</protein>
<sequence>MGIPLCLQSTAYMGMLPMCKCCGCTFHLLCHPTKGCGTAGPYHLLGDALWGLEAVQLLPQPAALPRAGCIWVAEAEHSFLSIGSLSHWITTATTGSSPHPTVRSSVLSLLQQPGQHAKDKQPDLQAAAKSTKPRRCRGSPGSLTFPSFPFSLSAKDEDSHSYQNVLIKDPCCSEMDDAEDYENSTAIEVWKVQQAEATLYAESKDEEPDYVNTDPTIDAVLLSK</sequence>
<evidence type="ECO:0000313" key="3">
    <source>
        <dbReference type="Proteomes" id="UP000001645"/>
    </source>
</evidence>
<name>A0A803YR70_MELGA</name>
<evidence type="ECO:0000313" key="2">
    <source>
        <dbReference type="Ensembl" id="ENSMGAP00000034268.1"/>
    </source>
</evidence>
<organism evidence="2 3">
    <name type="scientific">Meleagris gallopavo</name>
    <name type="common">Wild turkey</name>
    <dbReference type="NCBI Taxonomy" id="9103"/>
    <lineage>
        <taxon>Eukaryota</taxon>
        <taxon>Metazoa</taxon>
        <taxon>Chordata</taxon>
        <taxon>Craniata</taxon>
        <taxon>Vertebrata</taxon>
        <taxon>Euteleostomi</taxon>
        <taxon>Archelosauria</taxon>
        <taxon>Archosauria</taxon>
        <taxon>Dinosauria</taxon>
        <taxon>Saurischia</taxon>
        <taxon>Theropoda</taxon>
        <taxon>Coelurosauria</taxon>
        <taxon>Aves</taxon>
        <taxon>Neognathae</taxon>
        <taxon>Galloanserae</taxon>
        <taxon>Galliformes</taxon>
        <taxon>Phasianidae</taxon>
        <taxon>Meleagridinae</taxon>
        <taxon>Meleagris</taxon>
    </lineage>
</organism>
<feature type="region of interest" description="Disordered" evidence="1">
    <location>
        <begin position="111"/>
        <end position="139"/>
    </location>
</feature>
<dbReference type="GO" id="GO:0005886">
    <property type="term" value="C:plasma membrane"/>
    <property type="evidence" value="ECO:0007669"/>
    <property type="project" value="TreeGrafter"/>
</dbReference>
<evidence type="ECO:0000256" key="1">
    <source>
        <dbReference type="SAM" id="MobiDB-lite"/>
    </source>
</evidence>
<dbReference type="AlphaFoldDB" id="A0A803YR70"/>
<dbReference type="Ensembl" id="ENSMGAT00000021137.1">
    <property type="protein sequence ID" value="ENSMGAP00000034268.1"/>
    <property type="gene ID" value="ENSMGAG00000002504.3"/>
</dbReference>
<dbReference type="GO" id="GO:0019722">
    <property type="term" value="P:calcium-mediated signaling"/>
    <property type="evidence" value="ECO:0007669"/>
    <property type="project" value="TreeGrafter"/>
</dbReference>
<dbReference type="GO" id="GO:0050853">
    <property type="term" value="P:B cell receptor signaling pathway"/>
    <property type="evidence" value="ECO:0007669"/>
    <property type="project" value="TreeGrafter"/>
</dbReference>
<reference evidence="2" key="3">
    <citation type="submission" date="2025-09" db="UniProtKB">
        <authorList>
            <consortium name="Ensembl"/>
        </authorList>
    </citation>
    <scope>IDENTIFICATION</scope>
</reference>
<reference evidence="2" key="2">
    <citation type="submission" date="2025-08" db="UniProtKB">
        <authorList>
            <consortium name="Ensembl"/>
        </authorList>
    </citation>
    <scope>IDENTIFICATION</scope>
</reference>
<dbReference type="InterPro" id="IPR031428">
    <property type="entry name" value="LAT2"/>
</dbReference>
<dbReference type="PANTHER" id="PTHR15646">
    <property type="entry name" value="LINKER FOR ACTIVATION OF T-CELLS FAMILY MEMBER 2"/>
    <property type="match status" value="1"/>
</dbReference>
<dbReference type="GeneTree" id="ENSGT00390000006821"/>
<dbReference type="OrthoDB" id="9447847at2759"/>
<reference evidence="2 3" key="1">
    <citation type="journal article" date="2010" name="PLoS Biol.">
        <title>Multi-platform next-generation sequencing of the domestic turkey (Meleagris gallopavo): genome assembly and analysis.</title>
        <authorList>
            <person name="Dalloul R.A."/>
            <person name="Long J.A."/>
            <person name="Zimin A.V."/>
            <person name="Aslam L."/>
            <person name="Beal K."/>
            <person name="Blomberg L.A."/>
            <person name="Bouffard P."/>
            <person name="Burt D.W."/>
            <person name="Crasta O."/>
            <person name="Crooijmans R.P."/>
            <person name="Cooper K."/>
            <person name="Coulombe R.A."/>
            <person name="De S."/>
            <person name="Delany M.E."/>
            <person name="Dodgson J.B."/>
            <person name="Dong J.J."/>
            <person name="Evans C."/>
            <person name="Frederickson K.M."/>
            <person name="Flicek P."/>
            <person name="Florea L."/>
            <person name="Folkerts O."/>
            <person name="Groenen M.A."/>
            <person name="Harkins T.T."/>
            <person name="Herrero J."/>
            <person name="Hoffmann S."/>
            <person name="Megens H.J."/>
            <person name="Jiang A."/>
            <person name="de Jong P."/>
            <person name="Kaiser P."/>
            <person name="Kim H."/>
            <person name="Kim K.W."/>
            <person name="Kim S."/>
            <person name="Langenberger D."/>
            <person name="Lee M.K."/>
            <person name="Lee T."/>
            <person name="Mane S."/>
            <person name="Marcais G."/>
            <person name="Marz M."/>
            <person name="McElroy A.P."/>
            <person name="Modise T."/>
            <person name="Nefedov M."/>
            <person name="Notredame C."/>
            <person name="Paton I.R."/>
            <person name="Payne W.S."/>
            <person name="Pertea G."/>
            <person name="Prickett D."/>
            <person name="Puiu D."/>
            <person name="Qioa D."/>
            <person name="Raineri E."/>
            <person name="Ruffier M."/>
            <person name="Salzberg S.L."/>
            <person name="Schatz M.C."/>
            <person name="Scheuring C."/>
            <person name="Schmidt C.J."/>
            <person name="Schroeder S."/>
            <person name="Searle S.M."/>
            <person name="Smith E.J."/>
            <person name="Smith J."/>
            <person name="Sonstegard T.S."/>
            <person name="Stadler P.F."/>
            <person name="Tafer H."/>
            <person name="Tu Z.J."/>
            <person name="Van Tassell C.P."/>
            <person name="Vilella A.J."/>
            <person name="Williams K.P."/>
            <person name="Yorke J.A."/>
            <person name="Zhang L."/>
            <person name="Zhang H.B."/>
            <person name="Zhang X."/>
            <person name="Zhang Y."/>
            <person name="Reed K.M."/>
        </authorList>
    </citation>
    <scope>NUCLEOTIDE SEQUENCE [LARGE SCALE GENOMIC DNA]</scope>
</reference>
<gene>
    <name evidence="2" type="primary">LAT2</name>
</gene>
<keyword evidence="3" id="KW-1185">Reference proteome</keyword>
<dbReference type="Pfam" id="PF15703">
    <property type="entry name" value="LAT2"/>
    <property type="match status" value="1"/>
</dbReference>
<dbReference type="PANTHER" id="PTHR15646:SF5">
    <property type="entry name" value="LINKER FOR ACTIVATION OF T-CELLS FAMILY MEMBER 2"/>
    <property type="match status" value="1"/>
</dbReference>
<dbReference type="Proteomes" id="UP000001645">
    <property type="component" value="Chromosome 21"/>
</dbReference>
<accession>A0A803YR70</accession>